<evidence type="ECO:0000313" key="2">
    <source>
        <dbReference type="EMBL" id="KAE9041318.1"/>
    </source>
</evidence>
<evidence type="ECO:0000313" key="5">
    <source>
        <dbReference type="Proteomes" id="UP000434957"/>
    </source>
</evidence>
<accession>A0A6A3NGQ2</accession>
<protein>
    <submittedName>
        <fullName evidence="2">Uncharacterized protein</fullName>
    </submittedName>
</protein>
<dbReference type="EMBL" id="QXFU01000329">
    <property type="protein sequence ID" value="KAE9036489.1"/>
    <property type="molecule type" value="Genomic_DNA"/>
</dbReference>
<dbReference type="AlphaFoldDB" id="A0A6A3NGQ2"/>
<dbReference type="SUPFAM" id="SSF52047">
    <property type="entry name" value="RNI-like"/>
    <property type="match status" value="1"/>
</dbReference>
<comment type="caution">
    <text evidence="2">The sequence shown here is derived from an EMBL/GenBank/DDBJ whole genome shotgun (WGS) entry which is preliminary data.</text>
</comment>
<dbReference type="Gene3D" id="3.80.10.10">
    <property type="entry name" value="Ribonuclease Inhibitor"/>
    <property type="match status" value="1"/>
</dbReference>
<reference evidence="4 6" key="1">
    <citation type="submission" date="2018-09" db="EMBL/GenBank/DDBJ databases">
        <title>Genomic investigation of the strawberry pathogen Phytophthora fragariae indicates pathogenicity is determined by transcriptional variation in three key races.</title>
        <authorList>
            <person name="Adams T.M."/>
            <person name="Armitage A.D."/>
            <person name="Sobczyk M.K."/>
            <person name="Bates H.J."/>
            <person name="Dunwell J.M."/>
            <person name="Nellist C.F."/>
            <person name="Harrison R.J."/>
        </authorList>
    </citation>
    <scope>NUCLEOTIDE SEQUENCE [LARGE SCALE GENOMIC DNA]</scope>
    <source>
        <strain evidence="2 4">SCRP249</strain>
        <strain evidence="1 6">SCRP324</strain>
        <strain evidence="3 5">SCRP333</strain>
    </source>
</reference>
<proteinExistence type="predicted"/>
<dbReference type="EMBL" id="QXFV01000317">
    <property type="protein sequence ID" value="KAE9041318.1"/>
    <property type="molecule type" value="Genomic_DNA"/>
</dbReference>
<evidence type="ECO:0000313" key="3">
    <source>
        <dbReference type="EMBL" id="KAE9347335.1"/>
    </source>
</evidence>
<dbReference type="Proteomes" id="UP000429607">
    <property type="component" value="Unassembled WGS sequence"/>
</dbReference>
<dbReference type="EMBL" id="QXFT01000320">
    <property type="protein sequence ID" value="KAE9347335.1"/>
    <property type="molecule type" value="Genomic_DNA"/>
</dbReference>
<evidence type="ECO:0000313" key="6">
    <source>
        <dbReference type="Proteomes" id="UP000435112"/>
    </source>
</evidence>
<dbReference type="Proteomes" id="UP000435112">
    <property type="component" value="Unassembled WGS sequence"/>
</dbReference>
<name>A0A6A3NGQ2_9STRA</name>
<organism evidence="2 4">
    <name type="scientific">Phytophthora rubi</name>
    <dbReference type="NCBI Taxonomy" id="129364"/>
    <lineage>
        <taxon>Eukaryota</taxon>
        <taxon>Sar</taxon>
        <taxon>Stramenopiles</taxon>
        <taxon>Oomycota</taxon>
        <taxon>Peronosporomycetes</taxon>
        <taxon>Peronosporales</taxon>
        <taxon>Peronosporaceae</taxon>
        <taxon>Phytophthora</taxon>
    </lineage>
</organism>
<gene>
    <name evidence="2" type="ORF">PR001_g6672</name>
    <name evidence="1" type="ORF">PR002_g7050</name>
    <name evidence="3" type="ORF">PR003_g6978</name>
</gene>
<evidence type="ECO:0000313" key="4">
    <source>
        <dbReference type="Proteomes" id="UP000429607"/>
    </source>
</evidence>
<dbReference type="OrthoDB" id="124020at2759"/>
<sequence>MTSLALQDATELVAKYVARASSESADRGVCSPCRLARIGFGAAVGHSWTLSPVDCWVRLDIVSLRPSMAQQLQTRRALLELICQLSVTPSCRWEESFESLWWPAVLRPADFKDEKYLETVRDVGAAPKFALFMGKPTLEGVQMFFQFLQMDPQGLLDEEDRQLIERLQVPGSGRRGQRVEICLRLANNIVYNSILRSIVDGMRGLLAMGDTSEEEEEDFHRIEFEVTSLWFGNCRFLSASDALESLAEMVTLPSSTIRNLMLPGVYLNSLRNPAGLQSFQSFSRQVLAPSSPLRSLDLTRVGIDGNCMTALCSALQYSSPLVKLSVGYTTRGAHSNSRLLWAWIFLSVFHVDSGSGLEHVDVSGLQLQAQDVEALVAMLESPHPGRILVLLQDGRLPEGEGCEECELPPERLFVRLLDGSQAWTNPGYSAAWPQLLPGTLQAYDFEYEKRSEVRKIKAIERVTNVWSKHTTRIAIANVSGSG</sequence>
<keyword evidence="5" id="KW-1185">Reference proteome</keyword>
<evidence type="ECO:0000313" key="1">
    <source>
        <dbReference type="EMBL" id="KAE9036489.1"/>
    </source>
</evidence>
<dbReference type="Proteomes" id="UP000434957">
    <property type="component" value="Unassembled WGS sequence"/>
</dbReference>
<dbReference type="InterPro" id="IPR032675">
    <property type="entry name" value="LRR_dom_sf"/>
</dbReference>